<dbReference type="PROSITE" id="PS50846">
    <property type="entry name" value="HMA_2"/>
    <property type="match status" value="1"/>
</dbReference>
<dbReference type="Gene3D" id="3.30.70.100">
    <property type="match status" value="1"/>
</dbReference>
<gene>
    <name evidence="4" type="ORF">AOG54_05980</name>
    <name evidence="3" type="ORF">SE19_04730</name>
</gene>
<dbReference type="InterPro" id="IPR017969">
    <property type="entry name" value="Heavy-metal-associated_CS"/>
</dbReference>
<dbReference type="CDD" id="cd00371">
    <property type="entry name" value="HMA"/>
    <property type="match status" value="1"/>
</dbReference>
<dbReference type="RefSeq" id="WP_054964171.1">
    <property type="nucleotide sequence ID" value="NZ_LJCQ01000207.1"/>
</dbReference>
<dbReference type="GO" id="GO:0046872">
    <property type="term" value="F:metal ion binding"/>
    <property type="evidence" value="ECO:0007669"/>
    <property type="project" value="UniProtKB-KW"/>
</dbReference>
<evidence type="ECO:0000313" key="6">
    <source>
        <dbReference type="Proteomes" id="UP000050515"/>
    </source>
</evidence>
<evidence type="ECO:0000259" key="2">
    <source>
        <dbReference type="PROSITE" id="PS50846"/>
    </source>
</evidence>
<dbReference type="Pfam" id="PF00403">
    <property type="entry name" value="HMA"/>
    <property type="match status" value="1"/>
</dbReference>
<keyword evidence="1" id="KW-0479">Metal-binding</keyword>
<proteinExistence type="predicted"/>
<evidence type="ECO:0000313" key="5">
    <source>
        <dbReference type="Proteomes" id="UP000050320"/>
    </source>
</evidence>
<dbReference type="SUPFAM" id="SSF55008">
    <property type="entry name" value="HMA, heavy metal-associated domain"/>
    <property type="match status" value="1"/>
</dbReference>
<dbReference type="Proteomes" id="UP000050515">
    <property type="component" value="Unassembled WGS sequence"/>
</dbReference>
<evidence type="ECO:0000313" key="3">
    <source>
        <dbReference type="EMBL" id="KPV46624.1"/>
    </source>
</evidence>
<dbReference type="InterPro" id="IPR006121">
    <property type="entry name" value="HMA_dom"/>
</dbReference>
<comment type="caution">
    <text evidence="4">The sequence shown here is derived from an EMBL/GenBank/DDBJ whole genome shotgun (WGS) entry which is preliminary data.</text>
</comment>
<dbReference type="Proteomes" id="UP000050320">
    <property type="component" value="Unassembled WGS sequence"/>
</dbReference>
<organism evidence="4 5">
    <name type="scientific">Acidiplasma aeolicum</name>
    <dbReference type="NCBI Taxonomy" id="507754"/>
    <lineage>
        <taxon>Archaea</taxon>
        <taxon>Methanobacteriati</taxon>
        <taxon>Thermoplasmatota</taxon>
        <taxon>Thermoplasmata</taxon>
        <taxon>Thermoplasmatales</taxon>
        <taxon>Ferroplasmaceae</taxon>
        <taxon>Acidiplasma</taxon>
    </lineage>
</organism>
<dbReference type="EMBL" id="LKBG01000262">
    <property type="protein sequence ID" value="KQB34014.1"/>
    <property type="molecule type" value="Genomic_DNA"/>
</dbReference>
<reference evidence="3 6" key="1">
    <citation type="submission" date="2015-09" db="EMBL/GenBank/DDBJ databases">
        <title>Draft genome sequence of Acidiplasma aeolicum DSM 18409.</title>
        <authorList>
            <person name="Hemp J."/>
        </authorList>
    </citation>
    <scope>NUCLEOTIDE SEQUENCE [LARGE SCALE GENOMIC DNA]</scope>
    <source>
        <strain evidence="3 6">V</strain>
    </source>
</reference>
<keyword evidence="5" id="KW-1185">Reference proteome</keyword>
<dbReference type="PATRIC" id="fig|507754.4.peg.1906"/>
<evidence type="ECO:0000256" key="1">
    <source>
        <dbReference type="ARBA" id="ARBA00022723"/>
    </source>
</evidence>
<dbReference type="EMBL" id="LJCQ01000207">
    <property type="protein sequence ID" value="KPV46624.1"/>
    <property type="molecule type" value="Genomic_DNA"/>
</dbReference>
<dbReference type="PROSITE" id="PS01047">
    <property type="entry name" value="HMA_1"/>
    <property type="match status" value="1"/>
</dbReference>
<dbReference type="AlphaFoldDB" id="A0A0Q0WF59"/>
<name>A0A0Q0WF59_9ARCH</name>
<accession>A0A0Q0WF59</accession>
<dbReference type="InterPro" id="IPR036163">
    <property type="entry name" value="HMA_dom_sf"/>
</dbReference>
<sequence length="76" mass="8279">MVKTIELRVYGMTCDDCVLHVKTGLLGASGVKDAEVSLKDGTALVHADDTVKPETLLSLDVFRGKYKAQLRSVKNE</sequence>
<dbReference type="OrthoDB" id="44171at2157"/>
<reference evidence="4 5" key="2">
    <citation type="submission" date="2015-09" db="EMBL/GenBank/DDBJ databases">
        <title>Heavy metals and arsenic resistance mechanisms in polyextremophilic archaea of the family Ferroplasmaceae.</title>
        <authorList>
            <person name="Bulaev A.G."/>
            <person name="Kanygina A.V."/>
        </authorList>
    </citation>
    <scope>NUCLEOTIDE SEQUENCE [LARGE SCALE GENOMIC DNA]</scope>
    <source>
        <strain evidence="4 5">VT</strain>
    </source>
</reference>
<evidence type="ECO:0000313" key="4">
    <source>
        <dbReference type="EMBL" id="KQB34014.1"/>
    </source>
</evidence>
<feature type="domain" description="HMA" evidence="2">
    <location>
        <begin position="3"/>
        <end position="74"/>
    </location>
</feature>
<protein>
    <submittedName>
        <fullName evidence="4">Copper-binding protein</fullName>
    </submittedName>
</protein>